<dbReference type="InterPro" id="IPR039794">
    <property type="entry name" value="Gtb1-like"/>
</dbReference>
<keyword evidence="1" id="KW-1133">Transmembrane helix</keyword>
<dbReference type="GO" id="GO:0006491">
    <property type="term" value="P:N-glycan processing"/>
    <property type="evidence" value="ECO:0007669"/>
    <property type="project" value="TreeGrafter"/>
</dbReference>
<reference evidence="3" key="1">
    <citation type="submission" date="2022-04" db="EMBL/GenBank/DDBJ databases">
        <title>Carnegiea gigantea Genome sequencing and assembly v2.</title>
        <authorList>
            <person name="Copetti D."/>
            <person name="Sanderson M.J."/>
            <person name="Burquez A."/>
            <person name="Wojciechowski M.F."/>
        </authorList>
    </citation>
    <scope>NUCLEOTIDE SEQUENCE</scope>
    <source>
        <strain evidence="3">SGP5-SGP5p</strain>
        <tissue evidence="3">Aerial part</tissue>
    </source>
</reference>
<evidence type="ECO:0000259" key="2">
    <source>
        <dbReference type="Pfam" id="PF12999"/>
    </source>
</evidence>
<dbReference type="EMBL" id="JAKOGI010000203">
    <property type="protein sequence ID" value="KAJ8439972.1"/>
    <property type="molecule type" value="Genomic_DNA"/>
</dbReference>
<dbReference type="InterPro" id="IPR028146">
    <property type="entry name" value="PRKCSH_N"/>
</dbReference>
<keyword evidence="1" id="KW-0812">Transmembrane</keyword>
<dbReference type="GO" id="GO:0017177">
    <property type="term" value="C:glucosidase II complex"/>
    <property type="evidence" value="ECO:0007669"/>
    <property type="project" value="TreeGrafter"/>
</dbReference>
<keyword evidence="4" id="KW-1185">Reference proteome</keyword>
<comment type="caution">
    <text evidence="3">The sequence shown here is derived from an EMBL/GenBank/DDBJ whole genome shotgun (WGS) entry which is preliminary data.</text>
</comment>
<sequence>MPLPQPIRCSTAAFNDIQTRIMAALSLLLLPPLHHNLCFFFFFYLHSSRHVKYFGSDLIKCKDGSKSFRRDRVNDDFCDCVDGTDEPGTSACASGKFYCRNLGSTPRFLFSSHVNDHICGMCFNNMRPPQLFAKLQVATVYPSEFSSFLLSLYNVFCLACRWLVILKLCKHLILSWISCADCCDGSDEYDGAVYCPNTCVMGAGIAYKAEFHHTNSVNAIQAKESKQSGKLDVIQNLKVDGHYLYFGLLAVLQSEVKKATKSLDHALSTGETSGPVLILFRPSTAAMAENAQQLPMKISKDVGELALEETHKTQMTRRNEHDFLKMVFKVMVMPNSLNQIGQSDFIIYQMKARDRLVTHDTLLPQPGFEPGAQLWLCAMKVMCGRMMDLDFGLSFDIPLSLARSDLLGTPEIGV</sequence>
<evidence type="ECO:0000256" key="1">
    <source>
        <dbReference type="SAM" id="Phobius"/>
    </source>
</evidence>
<feature type="transmembrane region" description="Helical" evidence="1">
    <location>
        <begin position="21"/>
        <end position="45"/>
    </location>
</feature>
<name>A0A9Q1KB27_9CARY</name>
<dbReference type="OrthoDB" id="28322at2759"/>
<gene>
    <name evidence="3" type="ORF">Cgig2_008355</name>
</gene>
<dbReference type="PANTHER" id="PTHR12630">
    <property type="entry name" value="N-LINKED OLIGOSACCHARIDE PROCESSING"/>
    <property type="match status" value="1"/>
</dbReference>
<evidence type="ECO:0000313" key="3">
    <source>
        <dbReference type="EMBL" id="KAJ8439972.1"/>
    </source>
</evidence>
<accession>A0A9Q1KB27</accession>
<feature type="domain" description="Glucosidase II beta subunit N-terminal" evidence="2">
    <location>
        <begin position="60"/>
        <end position="122"/>
    </location>
</feature>
<evidence type="ECO:0000313" key="4">
    <source>
        <dbReference type="Proteomes" id="UP001153076"/>
    </source>
</evidence>
<dbReference type="Pfam" id="PF12999">
    <property type="entry name" value="PRKCSH-like"/>
    <property type="match status" value="1"/>
</dbReference>
<proteinExistence type="predicted"/>
<keyword evidence="1" id="KW-0472">Membrane</keyword>
<dbReference type="AlphaFoldDB" id="A0A9Q1KB27"/>
<organism evidence="3 4">
    <name type="scientific">Carnegiea gigantea</name>
    <dbReference type="NCBI Taxonomy" id="171969"/>
    <lineage>
        <taxon>Eukaryota</taxon>
        <taxon>Viridiplantae</taxon>
        <taxon>Streptophyta</taxon>
        <taxon>Embryophyta</taxon>
        <taxon>Tracheophyta</taxon>
        <taxon>Spermatophyta</taxon>
        <taxon>Magnoliopsida</taxon>
        <taxon>eudicotyledons</taxon>
        <taxon>Gunneridae</taxon>
        <taxon>Pentapetalae</taxon>
        <taxon>Caryophyllales</taxon>
        <taxon>Cactineae</taxon>
        <taxon>Cactaceae</taxon>
        <taxon>Cactoideae</taxon>
        <taxon>Echinocereeae</taxon>
        <taxon>Carnegiea</taxon>
    </lineage>
</organism>
<dbReference type="PANTHER" id="PTHR12630:SF17">
    <property type="entry name" value="EXPRESSED PROTEIN"/>
    <property type="match status" value="1"/>
</dbReference>
<protein>
    <recommendedName>
        <fullName evidence="2">Glucosidase II beta subunit N-terminal domain-containing protein</fullName>
    </recommendedName>
</protein>
<dbReference type="Proteomes" id="UP001153076">
    <property type="component" value="Unassembled WGS sequence"/>
</dbReference>